<dbReference type="CDD" id="cd18186">
    <property type="entry name" value="BTB_POZ_ZBTB_KLHL-like"/>
    <property type="match status" value="2"/>
</dbReference>
<evidence type="ECO:0000313" key="5">
    <source>
        <dbReference type="Proteomes" id="UP001159405"/>
    </source>
</evidence>
<evidence type="ECO:0000259" key="3">
    <source>
        <dbReference type="PROSITE" id="PS50097"/>
    </source>
</evidence>
<dbReference type="InterPro" id="IPR006652">
    <property type="entry name" value="Kelch_1"/>
</dbReference>
<dbReference type="InterPro" id="IPR011705">
    <property type="entry name" value="BACK"/>
</dbReference>
<accession>A0ABN8RXB4</accession>
<comment type="caution">
    <text evidence="4">The sequence shown here is derived from an EMBL/GenBank/DDBJ whole genome shotgun (WGS) entry which is preliminary data.</text>
</comment>
<dbReference type="SMART" id="SM00875">
    <property type="entry name" value="BACK"/>
    <property type="match status" value="2"/>
</dbReference>
<dbReference type="EMBL" id="CALNXK010000370">
    <property type="protein sequence ID" value="CAH3183943.1"/>
    <property type="molecule type" value="Genomic_DNA"/>
</dbReference>
<evidence type="ECO:0000256" key="1">
    <source>
        <dbReference type="ARBA" id="ARBA00022441"/>
    </source>
</evidence>
<organism evidence="4 5">
    <name type="scientific">Porites lobata</name>
    <dbReference type="NCBI Taxonomy" id="104759"/>
    <lineage>
        <taxon>Eukaryota</taxon>
        <taxon>Metazoa</taxon>
        <taxon>Cnidaria</taxon>
        <taxon>Anthozoa</taxon>
        <taxon>Hexacorallia</taxon>
        <taxon>Scleractinia</taxon>
        <taxon>Fungiina</taxon>
        <taxon>Poritidae</taxon>
        <taxon>Porites</taxon>
    </lineage>
</organism>
<dbReference type="Gene3D" id="2.120.10.80">
    <property type="entry name" value="Kelch-type beta propeller"/>
    <property type="match status" value="2"/>
</dbReference>
<keyword evidence="1" id="KW-0880">Kelch repeat</keyword>
<evidence type="ECO:0000256" key="2">
    <source>
        <dbReference type="ARBA" id="ARBA00022737"/>
    </source>
</evidence>
<proteinExistence type="predicted"/>
<dbReference type="InterPro" id="IPR015915">
    <property type="entry name" value="Kelch-typ_b-propeller"/>
</dbReference>
<dbReference type="Proteomes" id="UP001159405">
    <property type="component" value="Unassembled WGS sequence"/>
</dbReference>
<evidence type="ECO:0000313" key="4">
    <source>
        <dbReference type="EMBL" id="CAH3183943.1"/>
    </source>
</evidence>
<dbReference type="InterPro" id="IPR011333">
    <property type="entry name" value="SKP1/BTB/POZ_sf"/>
</dbReference>
<dbReference type="PANTHER" id="PTHR45632">
    <property type="entry name" value="LD33804P"/>
    <property type="match status" value="1"/>
</dbReference>
<dbReference type="Pfam" id="PF24681">
    <property type="entry name" value="Kelch_KLHDC2_KLHL20_DRC7"/>
    <property type="match status" value="2"/>
</dbReference>
<dbReference type="Gene3D" id="1.25.40.420">
    <property type="match status" value="2"/>
</dbReference>
<dbReference type="SUPFAM" id="SSF117281">
    <property type="entry name" value="Kelch motif"/>
    <property type="match status" value="3"/>
</dbReference>
<dbReference type="Pfam" id="PF07707">
    <property type="entry name" value="BACK"/>
    <property type="match status" value="2"/>
</dbReference>
<dbReference type="PANTHER" id="PTHR45632:SF30">
    <property type="entry name" value="BTB DOMAIN-CONTAINING PROTEIN"/>
    <property type="match status" value="1"/>
</dbReference>
<keyword evidence="2" id="KW-0677">Repeat</keyword>
<dbReference type="Gene3D" id="3.30.710.10">
    <property type="entry name" value="Potassium Channel Kv1.1, Chain A"/>
    <property type="match status" value="2"/>
</dbReference>
<dbReference type="PROSITE" id="PS50097">
    <property type="entry name" value="BTB"/>
    <property type="match status" value="2"/>
</dbReference>
<keyword evidence="5" id="KW-1185">Reference proteome</keyword>
<dbReference type="SMART" id="SM00225">
    <property type="entry name" value="BTB"/>
    <property type="match status" value="2"/>
</dbReference>
<reference evidence="4 5" key="1">
    <citation type="submission" date="2022-05" db="EMBL/GenBank/DDBJ databases">
        <authorList>
            <consortium name="Genoscope - CEA"/>
            <person name="William W."/>
        </authorList>
    </citation>
    <scope>NUCLEOTIDE SEQUENCE [LARGE SCALE GENOMIC DNA]</scope>
</reference>
<feature type="domain" description="BTB" evidence="3">
    <location>
        <begin position="33"/>
        <end position="102"/>
    </location>
</feature>
<dbReference type="SMART" id="SM00612">
    <property type="entry name" value="Kelch"/>
    <property type="match status" value="9"/>
</dbReference>
<dbReference type="SUPFAM" id="SSF54695">
    <property type="entry name" value="POZ domain"/>
    <property type="match status" value="2"/>
</dbReference>
<gene>
    <name evidence="4" type="ORF">PLOB_00029571</name>
</gene>
<dbReference type="Pfam" id="PF00651">
    <property type="entry name" value="BTB"/>
    <property type="match status" value="2"/>
</dbReference>
<protein>
    <recommendedName>
        <fullName evidence="3">BTB domain-containing protein</fullName>
    </recommendedName>
</protein>
<name>A0ABN8RXB4_9CNID</name>
<feature type="domain" description="BTB" evidence="3">
    <location>
        <begin position="591"/>
        <end position="660"/>
    </location>
</feature>
<dbReference type="InterPro" id="IPR000210">
    <property type="entry name" value="BTB/POZ_dom"/>
</dbReference>
<sequence length="1160" mass="132303">MADLSEIMTANPAKYQEELIKRLDALKRKETFCDVTVAVKGKEFKAHKVVLAAASPFFLSLWESNMVESNEQRIEIKLEEATASVFEDVLQFIYTGNVSVTEESCHKLIATADYLLLPGLKTLACRFMRDELTVQNCVFTYYFAEKYQCEQLKLACCEEICSNFTDVMETEDFLNLDVKQVMEWVSRDDIKVDAEEEVFMGIVKWVSHNKPEREASFFELLRQVRLISISKVFLRNTLVKQELVTTSNVCLNFVLESITDENTSLSKVPRKCLISQVEAIIVCGGRKALCYLPDINVWYQLANMSFEHRDHAVIQERDKVFIFSKQNFTDSLSYVVEYYVPSTNLWCSFQSGFEYNEQFCSVLAVSGYSPLYALTNNDSIPENTIYTFDIENNEWELRGEDEYRNRWGACAVSLGHYLYIIGGSYDDTTTRTGITKVERFDPNDDSFQEVAPMNKARHAAFGAAMNDKIYVAGGIRTRHRSGLLDSCEVYDPSTDEWHLIASLCEPRHSASMVCFNGALYVIGGLKFTDRELSVEVFDSETNEWREKSTIPVSQCSNNMADLSQPIAADPAKHRDELFQRLDALRAKESFCDVTVAVKGKEFEAHKVVLAAACPFFLSLWESNMIESNEQLIEIKLEDATASIMEDVLQFIYSGNVTVTEENCHKLIATSDYLLLPGLKTLASSFLEDNLTIENCIFNYYFAEKYHCAELSEVSCKTIYANFTDVMETEDFLNLEMKQAMEWVSSDDIDVNDEEAIFTGIVKWVSHNRNERESCFPDLLRQVRIRSLSLEFILKKLLREELVTRNNDCLNFVVESMESVFIAADKTPRKCQRVLVEAVFVCGGRKALCYLPDENKWYFIANIIFDHQHHAVLQYRDKLYIFSHQTFPDTQSQEKRYFEQSHVAEFYVPSTNSWGSIQTRLFYSDEKFSSLSVLNGFSALYAVTESATSTMNGIFAYDVDNNEWTSLGAEDEFIQDRWGACGIAAGCHLYIIGGTNNGDFPATGITKVERFDPKEHELEEVAPLNEARHDAFGAAMNGKIYVAGGIQMREQICRLLNTCEVYDPSTNEWHVIADLCVPRHSASMVSFKGALYVIGGLKNTNNISTMRELSVEMFDSETSEWMEKGSIPVSGESSEERYKQIHYKASFATIHKDVFKLENII</sequence>